<comment type="caution">
    <text evidence="6">The sequence shown here is derived from an EMBL/GenBank/DDBJ whole genome shotgun (WGS) entry which is preliminary data.</text>
</comment>
<evidence type="ECO:0000313" key="7">
    <source>
        <dbReference type="Proteomes" id="UP001054902"/>
    </source>
</evidence>
<dbReference type="PANTHER" id="PTHR43899:SF13">
    <property type="entry name" value="RH59310P"/>
    <property type="match status" value="1"/>
</dbReference>
<dbReference type="AlphaFoldDB" id="A0AAD3CXQ6"/>
<keyword evidence="7" id="KW-1185">Reference proteome</keyword>
<evidence type="ECO:0000256" key="2">
    <source>
        <dbReference type="ARBA" id="ARBA00022857"/>
    </source>
</evidence>
<keyword evidence="2" id="KW-0521">NADP</keyword>
<evidence type="ECO:0000256" key="4">
    <source>
        <dbReference type="RuleBase" id="RU000363"/>
    </source>
</evidence>
<dbReference type="FunFam" id="3.40.50.720:FF:000137">
    <property type="entry name" value="Hydroxysteroid (17-beta) dehydrogenase 3"/>
    <property type="match status" value="1"/>
</dbReference>
<evidence type="ECO:0000256" key="1">
    <source>
        <dbReference type="ARBA" id="ARBA00006484"/>
    </source>
</evidence>
<dbReference type="GO" id="GO:0016491">
    <property type="term" value="F:oxidoreductase activity"/>
    <property type="evidence" value="ECO:0007669"/>
    <property type="project" value="UniProtKB-KW"/>
</dbReference>
<dbReference type="CDD" id="cd05356">
    <property type="entry name" value="17beta-HSD1_like_SDR_c"/>
    <property type="match status" value="1"/>
</dbReference>
<accession>A0AAD3CXQ6</accession>
<proteinExistence type="inferred from homology"/>
<evidence type="ECO:0000256" key="3">
    <source>
        <dbReference type="ARBA" id="ARBA00023002"/>
    </source>
</evidence>
<dbReference type="Proteomes" id="UP001054902">
    <property type="component" value="Unassembled WGS sequence"/>
</dbReference>
<evidence type="ECO:0000256" key="5">
    <source>
        <dbReference type="SAM" id="Phobius"/>
    </source>
</evidence>
<keyword evidence="5" id="KW-0472">Membrane</keyword>
<keyword evidence="3" id="KW-0560">Oxidoreductase</keyword>
<dbReference type="Gene3D" id="3.40.50.720">
    <property type="entry name" value="NAD(P)-binding Rossmann-like Domain"/>
    <property type="match status" value="1"/>
</dbReference>
<dbReference type="PRINTS" id="PR00081">
    <property type="entry name" value="GDHRDH"/>
</dbReference>
<dbReference type="PIRSF" id="PIRSF000126">
    <property type="entry name" value="11-beta-HSD1"/>
    <property type="match status" value="1"/>
</dbReference>
<comment type="similarity">
    <text evidence="1 4">Belongs to the short-chain dehydrogenases/reductases (SDR) family.</text>
</comment>
<dbReference type="EMBL" id="BLLK01000047">
    <property type="protein sequence ID" value="GFH54098.1"/>
    <property type="molecule type" value="Genomic_DNA"/>
</dbReference>
<dbReference type="PRINTS" id="PR00080">
    <property type="entry name" value="SDRFAMILY"/>
</dbReference>
<keyword evidence="5" id="KW-0812">Transmembrane</keyword>
<protein>
    <submittedName>
        <fullName evidence="6">Short-chain dehydrogenase/reductase acting with NAD or NADP as acceptor</fullName>
    </submittedName>
</protein>
<organism evidence="6 7">
    <name type="scientific">Chaetoceros tenuissimus</name>
    <dbReference type="NCBI Taxonomy" id="426638"/>
    <lineage>
        <taxon>Eukaryota</taxon>
        <taxon>Sar</taxon>
        <taxon>Stramenopiles</taxon>
        <taxon>Ochrophyta</taxon>
        <taxon>Bacillariophyta</taxon>
        <taxon>Coscinodiscophyceae</taxon>
        <taxon>Chaetocerotophycidae</taxon>
        <taxon>Chaetocerotales</taxon>
        <taxon>Chaetocerotaceae</taxon>
        <taxon>Chaetoceros</taxon>
    </lineage>
</organism>
<dbReference type="InterPro" id="IPR002347">
    <property type="entry name" value="SDR_fam"/>
</dbReference>
<dbReference type="PANTHER" id="PTHR43899">
    <property type="entry name" value="RH59310P"/>
    <property type="match status" value="1"/>
</dbReference>
<keyword evidence="5" id="KW-1133">Transmembrane helix</keyword>
<dbReference type="InterPro" id="IPR036291">
    <property type="entry name" value="NAD(P)-bd_dom_sf"/>
</dbReference>
<sequence length="320" mass="35214">MSSIVDSIQSADPAVKVLAGVGAIILATAFLEFLGQVNRQFIRSGKNLKKYGKYAVITGATDGIGKAYAMALAKKGMSIVLISRTEAKLVAVKEEIDAKNYADVDVKYIVCDYSKFDDKAKAAVKAGLDGLDIGVLINNVGVSYRYPRFFHEITDEEVINLTEMNVNSTVWMTRFVLPQMLEKKKGAIVNISSGSAMYTLPLLAQYSAAKSFIEKFTLALHAEYSSKGVSVQCQIPFYVSTKLAKMRKSFTVPTPDQFAKLGCKFIGHDDPVVSPYWVHAVMGYFMDRLPSFIVTKGIMSMHLGIRKRGLKKDAKNAKSE</sequence>
<feature type="transmembrane region" description="Helical" evidence="5">
    <location>
        <begin position="14"/>
        <end position="34"/>
    </location>
</feature>
<name>A0AAD3CXQ6_9STRA</name>
<reference evidence="6 7" key="1">
    <citation type="journal article" date="2021" name="Sci. Rep.">
        <title>The genome of the diatom Chaetoceros tenuissimus carries an ancient integrated fragment of an extant virus.</title>
        <authorList>
            <person name="Hongo Y."/>
            <person name="Kimura K."/>
            <person name="Takaki Y."/>
            <person name="Yoshida Y."/>
            <person name="Baba S."/>
            <person name="Kobayashi G."/>
            <person name="Nagasaki K."/>
            <person name="Hano T."/>
            <person name="Tomaru Y."/>
        </authorList>
    </citation>
    <scope>NUCLEOTIDE SEQUENCE [LARGE SCALE GENOMIC DNA]</scope>
    <source>
        <strain evidence="6 7">NIES-3715</strain>
    </source>
</reference>
<dbReference type="SUPFAM" id="SSF51735">
    <property type="entry name" value="NAD(P)-binding Rossmann-fold domains"/>
    <property type="match status" value="1"/>
</dbReference>
<dbReference type="Pfam" id="PF00106">
    <property type="entry name" value="adh_short"/>
    <property type="match status" value="1"/>
</dbReference>
<gene>
    <name evidence="6" type="ORF">CTEN210_10574</name>
</gene>
<dbReference type="InterPro" id="IPR051019">
    <property type="entry name" value="VLCFA-Steroid_DH"/>
</dbReference>
<evidence type="ECO:0000313" key="6">
    <source>
        <dbReference type="EMBL" id="GFH54098.1"/>
    </source>
</evidence>